<dbReference type="Proteomes" id="UP001151752">
    <property type="component" value="Chromosome 8"/>
</dbReference>
<dbReference type="InterPro" id="IPR051058">
    <property type="entry name" value="GDSL_Est/Lipase"/>
</dbReference>
<dbReference type="GO" id="GO:0046872">
    <property type="term" value="F:metal ion binding"/>
    <property type="evidence" value="ECO:0007669"/>
    <property type="project" value="UniProtKB-KW"/>
</dbReference>
<evidence type="ECO:0000256" key="2">
    <source>
        <dbReference type="ARBA" id="ARBA00022801"/>
    </source>
</evidence>
<evidence type="ECO:0000313" key="6">
    <source>
        <dbReference type="Proteomes" id="UP001151752"/>
    </source>
</evidence>
<feature type="domain" description="Non-haem dioxygenase N-terminal" evidence="4">
    <location>
        <begin position="253"/>
        <end position="344"/>
    </location>
</feature>
<dbReference type="InterPro" id="IPR036514">
    <property type="entry name" value="SGNH_hydro_sf"/>
</dbReference>
<proteinExistence type="predicted"/>
<keyword evidence="6" id="KW-1185">Reference proteome</keyword>
<dbReference type="InterPro" id="IPR027443">
    <property type="entry name" value="IPNS-like_sf"/>
</dbReference>
<organism evidence="5 6">
    <name type="scientific">Salix koriyanagi</name>
    <dbReference type="NCBI Taxonomy" id="2511006"/>
    <lineage>
        <taxon>Eukaryota</taxon>
        <taxon>Viridiplantae</taxon>
        <taxon>Streptophyta</taxon>
        <taxon>Embryophyta</taxon>
        <taxon>Tracheophyta</taxon>
        <taxon>Spermatophyta</taxon>
        <taxon>Magnoliopsida</taxon>
        <taxon>eudicotyledons</taxon>
        <taxon>Gunneridae</taxon>
        <taxon>Pentapetalae</taxon>
        <taxon>rosids</taxon>
        <taxon>fabids</taxon>
        <taxon>Malpighiales</taxon>
        <taxon>Salicaceae</taxon>
        <taxon>Saliceae</taxon>
        <taxon>Salix</taxon>
    </lineage>
</organism>
<comment type="caution">
    <text evidence="5">The sequence shown here is derived from an EMBL/GenBank/DDBJ whole genome shotgun (WGS) entry which is preliminary data.</text>
</comment>
<dbReference type="InterPro" id="IPR026992">
    <property type="entry name" value="DIOX_N"/>
</dbReference>
<keyword evidence="2" id="KW-0378">Hydrolase</keyword>
<dbReference type="AlphaFoldDB" id="A0A9Q0WM77"/>
<accession>A0A9Q0WM77</accession>
<protein>
    <submittedName>
        <fullName evidence="5">2-OXOGLUTARATE (2OG) AND FE(II)-DEPENDENT OXYGENASE SUPERFAMILY PROTEIN-RELATED</fullName>
    </submittedName>
</protein>
<keyword evidence="3" id="KW-0408">Iron</keyword>
<dbReference type="GO" id="GO:0016787">
    <property type="term" value="F:hydrolase activity"/>
    <property type="evidence" value="ECO:0007669"/>
    <property type="project" value="UniProtKB-KW"/>
</dbReference>
<sequence>MSSSSNRHVILGIASQAYVVYTLLSLISLGLAGDTPTFYIFGDSRVDVGNNLYINTIAKPVFPNGIDFGKPFGTPLGRYSNGRISVDFIVKTEENDYDSEFKLSIFVSTAQELGLKNFPAPYLAPTTVGDVLLNGVNYASSGSGILNLTGNFFACISTEQDKTSYRISGSEMLKSYLAGAIYIVATGGNDVGSSIPQRNSSSDGLASLDLRFDTILSALRSQLIVRSSPANLPTEFIWPVRDLVHNHDELMEPLIDLDGVLKGDELATADAAELVRTACLSHGFFQVTNHGVDSGLIRAAHEEIDKIFKLPLDKKLSTRRNPGDVSGYSGAHAHRYSSNLKKNQIATKTPSFFFFSPSPSPHPPRLKLKVC</sequence>
<dbReference type="Gene3D" id="3.40.50.1110">
    <property type="entry name" value="SGNH hydrolase"/>
    <property type="match status" value="1"/>
</dbReference>
<dbReference type="PANTHER" id="PTHR45648:SF9">
    <property type="entry name" value="PROLINE-RICH PROTEIN APG, PUTATIVE-RELATED"/>
    <property type="match status" value="1"/>
</dbReference>
<dbReference type="PANTHER" id="PTHR45648">
    <property type="entry name" value="GDSL LIPASE/ACYLHYDROLASE FAMILY PROTEIN (AFU_ORTHOLOGUE AFUA_4G14700)"/>
    <property type="match status" value="1"/>
</dbReference>
<dbReference type="SUPFAM" id="SSF51197">
    <property type="entry name" value="Clavaminate synthase-like"/>
    <property type="match status" value="1"/>
</dbReference>
<reference evidence="5" key="1">
    <citation type="submission" date="2022-11" db="EMBL/GenBank/DDBJ databases">
        <authorList>
            <person name="Hyden B.L."/>
            <person name="Feng K."/>
            <person name="Yates T."/>
            <person name="Jawdy S."/>
            <person name="Smart L.B."/>
            <person name="Muchero W."/>
        </authorList>
    </citation>
    <scope>NUCLEOTIDE SEQUENCE</scope>
    <source>
        <tissue evidence="5">Shoot tip</tissue>
    </source>
</reference>
<name>A0A9Q0WM77_9ROSI</name>
<evidence type="ECO:0000256" key="1">
    <source>
        <dbReference type="ARBA" id="ARBA00022723"/>
    </source>
</evidence>
<gene>
    <name evidence="5" type="ORF">OIU74_023004</name>
</gene>
<keyword evidence="1" id="KW-0479">Metal-binding</keyword>
<evidence type="ECO:0000313" key="5">
    <source>
        <dbReference type="EMBL" id="KAJ6769464.1"/>
    </source>
</evidence>
<dbReference type="Gene3D" id="2.60.120.330">
    <property type="entry name" value="B-lactam Antibiotic, Isopenicillin N Synthase, Chain"/>
    <property type="match status" value="1"/>
</dbReference>
<reference evidence="5" key="2">
    <citation type="journal article" date="2023" name="Int. J. Mol. Sci.">
        <title>De Novo Assembly and Annotation of 11 Diverse Shrub Willow (Salix) Genomes Reveals Novel Gene Organization in Sex-Linked Regions.</title>
        <authorList>
            <person name="Hyden B."/>
            <person name="Feng K."/>
            <person name="Yates T.B."/>
            <person name="Jawdy S."/>
            <person name="Cereghino C."/>
            <person name="Smart L.B."/>
            <person name="Muchero W."/>
        </authorList>
    </citation>
    <scope>NUCLEOTIDE SEQUENCE</scope>
    <source>
        <tissue evidence="5">Shoot tip</tissue>
    </source>
</reference>
<evidence type="ECO:0000256" key="3">
    <source>
        <dbReference type="ARBA" id="ARBA00023004"/>
    </source>
</evidence>
<dbReference type="EMBL" id="JAPFFM010000003">
    <property type="protein sequence ID" value="KAJ6769464.1"/>
    <property type="molecule type" value="Genomic_DNA"/>
</dbReference>
<dbReference type="Pfam" id="PF14226">
    <property type="entry name" value="DIOX_N"/>
    <property type="match status" value="1"/>
</dbReference>
<evidence type="ECO:0000259" key="4">
    <source>
        <dbReference type="Pfam" id="PF14226"/>
    </source>
</evidence>